<evidence type="ECO:0000313" key="2">
    <source>
        <dbReference type="EnsemblMetazoa" id="ISCW008234-PA"/>
    </source>
</evidence>
<proteinExistence type="predicted"/>
<keyword evidence="3" id="KW-1185">Reference proteome</keyword>
<reference evidence="2" key="2">
    <citation type="submission" date="2020-05" db="UniProtKB">
        <authorList>
            <consortium name="EnsemblMetazoa"/>
        </authorList>
    </citation>
    <scope>IDENTIFICATION</scope>
    <source>
        <strain evidence="2">wikel</strain>
    </source>
</reference>
<dbReference type="EMBL" id="DS776301">
    <property type="protein sequence ID" value="EEC09395.1"/>
    <property type="molecule type" value="Genomic_DNA"/>
</dbReference>
<dbReference type="Proteomes" id="UP000001555">
    <property type="component" value="Unassembled WGS sequence"/>
</dbReference>
<dbReference type="PaxDb" id="6945-B7PS23"/>
<evidence type="ECO:0000313" key="1">
    <source>
        <dbReference type="EMBL" id="EEC09395.1"/>
    </source>
</evidence>
<dbReference type="VEuPathDB" id="VectorBase:ISCW008234"/>
<dbReference type="EnsemblMetazoa" id="ISCW008234-RA">
    <property type="protein sequence ID" value="ISCW008234-PA"/>
    <property type="gene ID" value="ISCW008234"/>
</dbReference>
<protein>
    <submittedName>
        <fullName evidence="1 2">Uncharacterized protein</fullName>
    </submittedName>
</protein>
<dbReference type="InParanoid" id="B7PS23"/>
<gene>
    <name evidence="1" type="ORF">IscW_ISCW008234</name>
</gene>
<organism>
    <name type="scientific">Ixodes scapularis</name>
    <name type="common">Black-legged tick</name>
    <name type="synonym">Deer tick</name>
    <dbReference type="NCBI Taxonomy" id="6945"/>
    <lineage>
        <taxon>Eukaryota</taxon>
        <taxon>Metazoa</taxon>
        <taxon>Ecdysozoa</taxon>
        <taxon>Arthropoda</taxon>
        <taxon>Chelicerata</taxon>
        <taxon>Arachnida</taxon>
        <taxon>Acari</taxon>
        <taxon>Parasitiformes</taxon>
        <taxon>Ixodida</taxon>
        <taxon>Ixodoidea</taxon>
        <taxon>Ixodidae</taxon>
        <taxon>Ixodinae</taxon>
        <taxon>Ixodes</taxon>
    </lineage>
</organism>
<sequence>MLSSAYDGDYLFTAAVLRNAYKFAYDNCLYVPRGVPSAEIAAVPKREVLLSVRNATVGDVVVDVNNIDKEETKRRTSSSGGVGCLVLATGRPQENVTTKIAQSVEATVKSMIPRMAESIGVPSAIVNALVSTSQVQLLDIVRMIDNVLFQHSDWEQRIEREEAARRLLRTQLARPDAVLDASETADIVFRTYHAMEENSRRYFSYEGRDSRDPSRDEFRVQVVVDGNIFLHHYRHKLLEEWKPYDLMARINGIKALPPDAAEAGWRKLEVDIATAGIDRETLDLPFQEAPPVHAELPNMMRVCNVSCNGRCVTYDGFFACVFNAISHKVRGADD</sequence>
<name>B7PS23_IXOSC</name>
<dbReference type="HOGENOM" id="CLU_832311_0_0_1"/>
<dbReference type="EMBL" id="ABJB010731745">
    <property type="status" value="NOT_ANNOTATED_CDS"/>
    <property type="molecule type" value="Genomic_DNA"/>
</dbReference>
<dbReference type="AlphaFoldDB" id="B7PS23"/>
<dbReference type="VEuPathDB" id="VectorBase:ISCI008234"/>
<dbReference type="EMBL" id="ABJB010984924">
    <property type="status" value="NOT_ANNOTATED_CDS"/>
    <property type="molecule type" value="Genomic_DNA"/>
</dbReference>
<accession>B7PS23</accession>
<reference evidence="1 3" key="1">
    <citation type="submission" date="2008-03" db="EMBL/GenBank/DDBJ databases">
        <title>Annotation of Ixodes scapularis.</title>
        <authorList>
            <consortium name="Ixodes scapularis Genome Project Consortium"/>
            <person name="Caler E."/>
            <person name="Hannick L.I."/>
            <person name="Bidwell S."/>
            <person name="Joardar V."/>
            <person name="Thiagarajan M."/>
            <person name="Amedeo P."/>
            <person name="Galinsky K.J."/>
            <person name="Schobel S."/>
            <person name="Inman J."/>
            <person name="Hostetler J."/>
            <person name="Miller J."/>
            <person name="Hammond M."/>
            <person name="Megy K."/>
            <person name="Lawson D."/>
            <person name="Kodira C."/>
            <person name="Sutton G."/>
            <person name="Meyer J."/>
            <person name="Hill C.A."/>
            <person name="Birren B."/>
            <person name="Nene V."/>
            <person name="Collins F."/>
            <person name="Alarcon-Chaidez F."/>
            <person name="Wikel S."/>
            <person name="Strausberg R."/>
        </authorList>
    </citation>
    <scope>NUCLEOTIDE SEQUENCE [LARGE SCALE GENOMIC DNA]</scope>
    <source>
        <strain evidence="3">Wikel</strain>
        <strain evidence="1">Wikel colony</strain>
    </source>
</reference>
<evidence type="ECO:0000313" key="3">
    <source>
        <dbReference type="Proteomes" id="UP000001555"/>
    </source>
</evidence>